<dbReference type="PROSITE" id="PS50005">
    <property type="entry name" value="TPR"/>
    <property type="match status" value="1"/>
</dbReference>
<dbReference type="PANTHER" id="PTHR46423:SF1">
    <property type="entry name" value="RNA POLYMERASE II-ASSOCIATED PROTEIN 3"/>
    <property type="match status" value="1"/>
</dbReference>
<name>A0AA36N2T4_9DINO</name>
<evidence type="ECO:0000256" key="2">
    <source>
        <dbReference type="PROSITE-ProRule" id="PRU00339"/>
    </source>
</evidence>
<feature type="repeat" description="TPR" evidence="2">
    <location>
        <begin position="13"/>
        <end position="46"/>
    </location>
</feature>
<comment type="caution">
    <text evidence="3">The sequence shown here is derived from an EMBL/GenBank/DDBJ whole genome shotgun (WGS) entry which is preliminary data.</text>
</comment>
<dbReference type="Gene3D" id="1.25.40.10">
    <property type="entry name" value="Tetratricopeptide repeat domain"/>
    <property type="match status" value="1"/>
</dbReference>
<dbReference type="SMART" id="SM00028">
    <property type="entry name" value="TPR"/>
    <property type="match status" value="2"/>
</dbReference>
<evidence type="ECO:0000256" key="1">
    <source>
        <dbReference type="ARBA" id="ARBA00022803"/>
    </source>
</evidence>
<dbReference type="SUPFAM" id="SSF48452">
    <property type="entry name" value="TPR-like"/>
    <property type="match status" value="1"/>
</dbReference>
<dbReference type="AlphaFoldDB" id="A0AA36N2T4"/>
<proteinExistence type="predicted"/>
<dbReference type="InterPro" id="IPR019734">
    <property type="entry name" value="TPR_rpt"/>
</dbReference>
<accession>A0AA36N2T4</accession>
<gene>
    <name evidence="3" type="ORF">EVOR1521_LOCUS20700</name>
</gene>
<evidence type="ECO:0000313" key="3">
    <source>
        <dbReference type="EMBL" id="CAJ1396470.1"/>
    </source>
</evidence>
<keyword evidence="1 2" id="KW-0802">TPR repeat</keyword>
<dbReference type="EMBL" id="CAUJNA010003232">
    <property type="protein sequence ID" value="CAJ1396470.1"/>
    <property type="molecule type" value="Genomic_DNA"/>
</dbReference>
<evidence type="ECO:0000313" key="4">
    <source>
        <dbReference type="Proteomes" id="UP001178507"/>
    </source>
</evidence>
<dbReference type="Proteomes" id="UP001178507">
    <property type="component" value="Unassembled WGS sequence"/>
</dbReference>
<dbReference type="InterPro" id="IPR051966">
    <property type="entry name" value="RPAP3"/>
</dbReference>
<dbReference type="InterPro" id="IPR011990">
    <property type="entry name" value="TPR-like_helical_dom_sf"/>
</dbReference>
<sequence length="232" mass="25069">MAGGARADADPEAEALKAKGNEKLKAGDVKGALAMYQQALTRLPEKVATDSPAANLGSSLALNAALAALQLEDWEAAEGFCSRALRWKSSAKAFYRRGLARVHLGFMADAKRDFNFALESEPRGSAAARQVQLELDKLAHRDGAAGLEAPPGADPQAAKRFEIANAAKQQQGVRQITWSEWSSTQQRVAEATVKAKAWRKRLAEAAKCPVPESGGSTQLSQLLERFWLRSRQ</sequence>
<organism evidence="3 4">
    <name type="scientific">Effrenium voratum</name>
    <dbReference type="NCBI Taxonomy" id="2562239"/>
    <lineage>
        <taxon>Eukaryota</taxon>
        <taxon>Sar</taxon>
        <taxon>Alveolata</taxon>
        <taxon>Dinophyceae</taxon>
        <taxon>Suessiales</taxon>
        <taxon>Symbiodiniaceae</taxon>
        <taxon>Effrenium</taxon>
    </lineage>
</organism>
<protein>
    <submittedName>
        <fullName evidence="3">Uncharacterized protein</fullName>
    </submittedName>
</protein>
<keyword evidence="4" id="KW-1185">Reference proteome</keyword>
<reference evidence="3" key="1">
    <citation type="submission" date="2023-08" db="EMBL/GenBank/DDBJ databases">
        <authorList>
            <person name="Chen Y."/>
            <person name="Shah S."/>
            <person name="Dougan E. K."/>
            <person name="Thang M."/>
            <person name="Chan C."/>
        </authorList>
    </citation>
    <scope>NUCLEOTIDE SEQUENCE</scope>
</reference>
<dbReference type="GO" id="GO:0101031">
    <property type="term" value="C:protein folding chaperone complex"/>
    <property type="evidence" value="ECO:0007669"/>
    <property type="project" value="TreeGrafter"/>
</dbReference>
<dbReference type="PANTHER" id="PTHR46423">
    <property type="entry name" value="RNA POLYMERASE II-ASSOCIATED PROTEIN 3"/>
    <property type="match status" value="1"/>
</dbReference>